<dbReference type="Pfam" id="PF00691">
    <property type="entry name" value="OmpA"/>
    <property type="match status" value="1"/>
</dbReference>
<dbReference type="PANTHER" id="PTHR30329:SF21">
    <property type="entry name" value="LIPOPROTEIN YIAD-RELATED"/>
    <property type="match status" value="1"/>
</dbReference>
<keyword evidence="3" id="KW-0969">Cilium</keyword>
<protein>
    <submittedName>
        <fullName evidence="3">Flagellar motor rotation protein MotB</fullName>
    </submittedName>
</protein>
<keyword evidence="3" id="KW-0966">Cell projection</keyword>
<dbReference type="InterPro" id="IPR050330">
    <property type="entry name" value="Bact_OuterMem_StrucFunc"/>
</dbReference>
<dbReference type="SUPFAM" id="SSF103088">
    <property type="entry name" value="OmpA-like"/>
    <property type="match status" value="1"/>
</dbReference>
<dbReference type="PROSITE" id="PS51123">
    <property type="entry name" value="OMPA_2"/>
    <property type="match status" value="1"/>
</dbReference>
<dbReference type="EMBL" id="UOGF01000007">
    <property type="protein sequence ID" value="VAX26123.1"/>
    <property type="molecule type" value="Genomic_DNA"/>
</dbReference>
<accession>A0A3B1CN35</accession>
<reference evidence="3" key="1">
    <citation type="submission" date="2018-06" db="EMBL/GenBank/DDBJ databases">
        <authorList>
            <person name="Zhirakovskaya E."/>
        </authorList>
    </citation>
    <scope>NUCLEOTIDE SEQUENCE</scope>
</reference>
<dbReference type="PROSITE" id="PS51257">
    <property type="entry name" value="PROKAR_LIPOPROTEIN"/>
    <property type="match status" value="1"/>
</dbReference>
<dbReference type="InterPro" id="IPR006665">
    <property type="entry name" value="OmpA-like"/>
</dbReference>
<dbReference type="Gene3D" id="3.30.1330.60">
    <property type="entry name" value="OmpA-like domain"/>
    <property type="match status" value="1"/>
</dbReference>
<feature type="coiled-coil region" evidence="1">
    <location>
        <begin position="37"/>
        <end position="71"/>
    </location>
</feature>
<evidence type="ECO:0000259" key="2">
    <source>
        <dbReference type="PROSITE" id="PS51123"/>
    </source>
</evidence>
<dbReference type="InterPro" id="IPR036737">
    <property type="entry name" value="OmpA-like_sf"/>
</dbReference>
<dbReference type="CDD" id="cd07185">
    <property type="entry name" value="OmpA_C-like"/>
    <property type="match status" value="1"/>
</dbReference>
<keyword evidence="1" id="KW-0175">Coiled coil</keyword>
<name>A0A3B1CN35_9ZZZZ</name>
<gene>
    <name evidence="3" type="ORF">MNBD_NITROSPIRAE01-1154</name>
</gene>
<dbReference type="AlphaFoldDB" id="A0A3B1CN35"/>
<evidence type="ECO:0000256" key="1">
    <source>
        <dbReference type="SAM" id="Coils"/>
    </source>
</evidence>
<keyword evidence="3" id="KW-0282">Flagellum</keyword>
<feature type="domain" description="OmpA-like" evidence="2">
    <location>
        <begin position="161"/>
        <end position="284"/>
    </location>
</feature>
<organism evidence="3">
    <name type="scientific">hydrothermal vent metagenome</name>
    <dbReference type="NCBI Taxonomy" id="652676"/>
    <lineage>
        <taxon>unclassified sequences</taxon>
        <taxon>metagenomes</taxon>
        <taxon>ecological metagenomes</taxon>
    </lineage>
</organism>
<feature type="coiled-coil region" evidence="1">
    <location>
        <begin position="104"/>
        <end position="163"/>
    </location>
</feature>
<proteinExistence type="predicted"/>
<evidence type="ECO:0000313" key="3">
    <source>
        <dbReference type="EMBL" id="VAX26123.1"/>
    </source>
</evidence>
<dbReference type="PANTHER" id="PTHR30329">
    <property type="entry name" value="STATOR ELEMENT OF FLAGELLAR MOTOR COMPLEX"/>
    <property type="match status" value="1"/>
</dbReference>
<sequence>MNQKIVTKSIAFIFLFSFIFIQGCVGKSRYRAELSKNEVLAAQLKTQAKEKARLEQEKHDIKKQLEASHKQAGFREKEQAKLINAQADQISLLEVRENKHAQEKKRLEVQRKSLEGMLSEAEKVAEEKVRNAQEAVRARESLINSLQTEIDQGNVKISQMNDRLSVQIVSKILFSSGSDQVTGEGKGVLKKVSLSLKNLTKNKIRIEGHTDNVPIGPVLARKFPSNWELSTARATQVVRYLSQEEVNPKNLLAVGMAEHTPIASNDSPEGRQENRRIEIVLTPK</sequence>